<reference evidence="2 3" key="1">
    <citation type="submission" date="2019-12" db="EMBL/GenBank/DDBJ databases">
        <title>Chitinophaga sp. strain ysch24 (GDMCC 1.1355), whole genome shotgun sequence.</title>
        <authorList>
            <person name="Zhang X."/>
        </authorList>
    </citation>
    <scope>NUCLEOTIDE SEQUENCE [LARGE SCALE GENOMIC DNA]</scope>
    <source>
        <strain evidence="3">ysch24</strain>
    </source>
</reference>
<dbReference type="AlphaFoldDB" id="A0A7K1U6L7"/>
<comment type="caution">
    <text evidence="2">The sequence shown here is derived from an EMBL/GenBank/DDBJ whole genome shotgun (WGS) entry which is preliminary data.</text>
</comment>
<evidence type="ECO:0000259" key="1">
    <source>
        <dbReference type="Pfam" id="PF01433"/>
    </source>
</evidence>
<dbReference type="InterPro" id="IPR027268">
    <property type="entry name" value="Peptidase_M4/M1_CTD_sf"/>
</dbReference>
<proteinExistence type="predicted"/>
<dbReference type="GO" id="GO:0008270">
    <property type="term" value="F:zinc ion binding"/>
    <property type="evidence" value="ECO:0007669"/>
    <property type="project" value="InterPro"/>
</dbReference>
<dbReference type="Pfam" id="PF01433">
    <property type="entry name" value="Peptidase_M1"/>
    <property type="match status" value="1"/>
</dbReference>
<dbReference type="GO" id="GO:0008237">
    <property type="term" value="F:metallopeptidase activity"/>
    <property type="evidence" value="ECO:0007669"/>
    <property type="project" value="InterPro"/>
</dbReference>
<sequence length="295" mass="34046">MISYDLIQYFISKIPLMANFLIVGSWKERGRNYFHYSSPVPIPFRFAVSSGEYAVKRASQNGIAIEVYYHPTHHENVYHLIAEAKNTIAYCEENFGKYPFRSIRFAEISGFTEGFAATAYPAAVFMSEAMTFHADIRKERRRDVINELAGHELSHQWWGTAQIAPDDREGAAMLTETLAMYTELMLFKRAHGIEAVKKIVAMHQEIYERGKGYTTEEPLYKVKPGNVHISYNKGLVAMYQLYELIGEEKVNLALKQFIFRYSFPNYPPASIDLINEFLSVSDTSFHKQIKKIFMQ</sequence>
<keyword evidence="3" id="KW-1185">Reference proteome</keyword>
<protein>
    <recommendedName>
        <fullName evidence="1">Peptidase M1 membrane alanine aminopeptidase domain-containing protein</fullName>
    </recommendedName>
</protein>
<dbReference type="Proteomes" id="UP000461730">
    <property type="component" value="Unassembled WGS sequence"/>
</dbReference>
<evidence type="ECO:0000313" key="2">
    <source>
        <dbReference type="EMBL" id="MVT09997.1"/>
    </source>
</evidence>
<feature type="domain" description="Peptidase M1 membrane alanine aminopeptidase" evidence="1">
    <location>
        <begin position="84"/>
        <end position="292"/>
    </location>
</feature>
<name>A0A7K1U6L7_9BACT</name>
<accession>A0A7K1U6L7</accession>
<organism evidence="2 3">
    <name type="scientific">Chitinophaga tropicalis</name>
    <dbReference type="NCBI Taxonomy" id="2683588"/>
    <lineage>
        <taxon>Bacteria</taxon>
        <taxon>Pseudomonadati</taxon>
        <taxon>Bacteroidota</taxon>
        <taxon>Chitinophagia</taxon>
        <taxon>Chitinophagales</taxon>
        <taxon>Chitinophagaceae</taxon>
        <taxon>Chitinophaga</taxon>
    </lineage>
</organism>
<dbReference type="InterPro" id="IPR014782">
    <property type="entry name" value="Peptidase_M1_dom"/>
</dbReference>
<gene>
    <name evidence="2" type="ORF">GO493_17125</name>
</gene>
<dbReference type="Gene3D" id="1.10.390.10">
    <property type="entry name" value="Neutral Protease Domain 2"/>
    <property type="match status" value="1"/>
</dbReference>
<dbReference type="SUPFAM" id="SSF55486">
    <property type="entry name" value="Metalloproteases ('zincins'), catalytic domain"/>
    <property type="match status" value="1"/>
</dbReference>
<evidence type="ECO:0000313" key="3">
    <source>
        <dbReference type="Proteomes" id="UP000461730"/>
    </source>
</evidence>
<dbReference type="EMBL" id="WRXN01000007">
    <property type="protein sequence ID" value="MVT09997.1"/>
    <property type="molecule type" value="Genomic_DNA"/>
</dbReference>